<dbReference type="STRING" id="888050.HMPREF9004_0230"/>
<evidence type="ECO:0000313" key="3">
    <source>
        <dbReference type="Proteomes" id="UP000013015"/>
    </source>
</evidence>
<feature type="transmembrane region" description="Helical" evidence="1">
    <location>
        <begin position="168"/>
        <end position="189"/>
    </location>
</feature>
<gene>
    <name evidence="2" type="primary">psaK</name>
    <name evidence="2" type="ORF">HMPREF9004_0230</name>
</gene>
<feature type="transmembrane region" description="Helical" evidence="1">
    <location>
        <begin position="62"/>
        <end position="83"/>
    </location>
</feature>
<feature type="transmembrane region" description="Helical" evidence="1">
    <location>
        <begin position="141"/>
        <end position="162"/>
    </location>
</feature>
<feature type="transmembrane region" description="Helical" evidence="1">
    <location>
        <begin position="89"/>
        <end position="112"/>
    </location>
</feature>
<dbReference type="AlphaFoldDB" id="N6W8K8"/>
<dbReference type="EMBL" id="AQHZ01000005">
    <property type="protein sequence ID" value="ENO18895.1"/>
    <property type="molecule type" value="Genomic_DNA"/>
</dbReference>
<sequence>MEVNYFVMSESTPKSGGVVLRRRDLFPIGQYYGRAVFVGVEDGVPYLLSAERSFSGPHAASIGAWAGAFVLSPVLSLVASALLGGEPTLGTLLLVVGLAALPVAAVIEFGAVRQSLELERSEIETRALLDLLVRSRPQGQILALLAPAHFVLFIVLAVFAASTARVDHLIGAAFALGLAPMSVYAARAAHHRHQWGRRWSQTLRST</sequence>
<reference evidence="2 3" key="1">
    <citation type="submission" date="2013-03" db="EMBL/GenBank/DDBJ databases">
        <title>Reference genome for the Human Microbiome Project.</title>
        <authorList>
            <person name="Aqrawi P."/>
            <person name="Ayvaz T."/>
            <person name="Bess C."/>
            <person name="Blankenburg K."/>
            <person name="Coyle M."/>
            <person name="Deng J."/>
            <person name="Forbes L."/>
            <person name="Fowler G."/>
            <person name="Francisco L."/>
            <person name="Fu Q."/>
            <person name="Gibbs R."/>
            <person name="Gross S."/>
            <person name="Gubbala S."/>
            <person name="Hale W."/>
            <person name="Hemphill L."/>
            <person name="Highlander S."/>
            <person name="Hirani K."/>
            <person name="Jackson L."/>
            <person name="Jakkamsetti A."/>
            <person name="Javaid M."/>
            <person name="Jayaseelan J.C."/>
            <person name="Jiang H."/>
            <person name="Joshi V."/>
            <person name="Korchina V."/>
            <person name="Kovar C."/>
            <person name="Lara F."/>
            <person name="Lee S."/>
            <person name="Liu Y."/>
            <person name="Mata R."/>
            <person name="Mathew T."/>
            <person name="Munidasa M."/>
            <person name="Muzny D."/>
            <person name="Nazareth L."/>
            <person name="Ngo R."/>
            <person name="Nguyen L."/>
            <person name="Nguyen N."/>
            <person name="Okwuonu G."/>
            <person name="Ongeri F."/>
            <person name="Palculict T."/>
            <person name="Patil S."/>
            <person name="Petrosino J."/>
            <person name="Pham C."/>
            <person name="Pham P."/>
            <person name="Pu L.-L."/>
            <person name="Qin X."/>
            <person name="Qu J."/>
            <person name="Reid J."/>
            <person name="Ross M."/>
            <person name="Ruth R."/>
            <person name="Saada N."/>
            <person name="San Lucas F."/>
            <person name="Santibanez J."/>
            <person name="Shang Y."/>
            <person name="Simmons D."/>
            <person name="Song X.-Z."/>
            <person name="Tang L.-Y."/>
            <person name="Thornton R."/>
            <person name="Warren J."/>
            <person name="Weissenberger G."/>
            <person name="Wilczek-Boney K."/>
            <person name="Worley K."/>
            <person name="Youmans B."/>
            <person name="Zhang J."/>
            <person name="Zhang L."/>
            <person name="Zhao Z."/>
            <person name="Zhou C."/>
            <person name="Zhu D."/>
            <person name="Zhu Y."/>
        </authorList>
    </citation>
    <scope>NUCLEOTIDE SEQUENCE [LARGE SCALE GENOMIC DNA]</scope>
    <source>
        <strain evidence="2 3">F0333</strain>
    </source>
</reference>
<dbReference type="Proteomes" id="UP000013015">
    <property type="component" value="Unassembled WGS sequence"/>
</dbReference>
<keyword evidence="1" id="KW-1133">Transmembrane helix</keyword>
<name>N6W8K8_9ACTO</name>
<keyword evidence="3" id="KW-1185">Reference proteome</keyword>
<keyword evidence="1" id="KW-0812">Transmembrane</keyword>
<evidence type="ECO:0000256" key="1">
    <source>
        <dbReference type="SAM" id="Phobius"/>
    </source>
</evidence>
<proteinExistence type="predicted"/>
<evidence type="ECO:0000313" key="2">
    <source>
        <dbReference type="EMBL" id="ENO18895.1"/>
    </source>
</evidence>
<protein>
    <submittedName>
        <fullName evidence="2">Photosystem I reaction center subunit X</fullName>
    </submittedName>
</protein>
<organism evidence="2 3">
    <name type="scientific">Schaalia cardiffensis F0333</name>
    <dbReference type="NCBI Taxonomy" id="888050"/>
    <lineage>
        <taxon>Bacteria</taxon>
        <taxon>Bacillati</taxon>
        <taxon>Actinomycetota</taxon>
        <taxon>Actinomycetes</taxon>
        <taxon>Actinomycetales</taxon>
        <taxon>Actinomycetaceae</taxon>
        <taxon>Schaalia</taxon>
    </lineage>
</organism>
<dbReference type="PATRIC" id="fig|888050.3.peg.225"/>
<accession>N6W8K8</accession>
<comment type="caution">
    <text evidence="2">The sequence shown here is derived from an EMBL/GenBank/DDBJ whole genome shotgun (WGS) entry which is preliminary data.</text>
</comment>
<keyword evidence="1" id="KW-0472">Membrane</keyword>
<dbReference type="HOGENOM" id="CLU_1329598_0_0_11"/>